<proteinExistence type="predicted"/>
<gene>
    <name evidence="1" type="ORF">DdX_11427</name>
</gene>
<dbReference type="Gene3D" id="2.70.170.10">
    <property type="entry name" value="Neurotransmitter-gated ion-channel ligand-binding domain"/>
    <property type="match status" value="1"/>
</dbReference>
<keyword evidence="2" id="KW-1185">Reference proteome</keyword>
<comment type="caution">
    <text evidence="1">The sequence shown here is derived from an EMBL/GenBank/DDBJ whole genome shotgun (WGS) entry which is preliminary data.</text>
</comment>
<name>A0AAD4MZI9_9BILA</name>
<dbReference type="GO" id="GO:0005230">
    <property type="term" value="F:extracellular ligand-gated monoatomic ion channel activity"/>
    <property type="evidence" value="ECO:0007669"/>
    <property type="project" value="InterPro"/>
</dbReference>
<evidence type="ECO:0000313" key="2">
    <source>
        <dbReference type="Proteomes" id="UP001201812"/>
    </source>
</evidence>
<sequence length="127" mass="14567">MTPSVTSSLVGFVDDRVVSCRRKSVVKAKRGAVSRPSQSAYLFRLCIMASLCKKYVSCGKMTTIWRQLVKWLTIFLLIEISDTSRYADQLYEDLMYFYNKNVRPVKNTSEPLRVKFGASLIRIIDVV</sequence>
<accession>A0AAD4MZI9</accession>
<dbReference type="Proteomes" id="UP001201812">
    <property type="component" value="Unassembled WGS sequence"/>
</dbReference>
<evidence type="ECO:0000313" key="1">
    <source>
        <dbReference type="EMBL" id="KAI1709352.1"/>
    </source>
</evidence>
<dbReference type="InterPro" id="IPR036734">
    <property type="entry name" value="Neur_chan_lig-bd_sf"/>
</dbReference>
<reference evidence="1" key="1">
    <citation type="submission" date="2022-01" db="EMBL/GenBank/DDBJ databases">
        <title>Genome Sequence Resource for Two Populations of Ditylenchus destructor, the Migratory Endoparasitic Phytonematode.</title>
        <authorList>
            <person name="Zhang H."/>
            <person name="Lin R."/>
            <person name="Xie B."/>
        </authorList>
    </citation>
    <scope>NUCLEOTIDE SEQUENCE</scope>
    <source>
        <strain evidence="1">BazhouSP</strain>
    </source>
</reference>
<organism evidence="1 2">
    <name type="scientific">Ditylenchus destructor</name>
    <dbReference type="NCBI Taxonomy" id="166010"/>
    <lineage>
        <taxon>Eukaryota</taxon>
        <taxon>Metazoa</taxon>
        <taxon>Ecdysozoa</taxon>
        <taxon>Nematoda</taxon>
        <taxon>Chromadorea</taxon>
        <taxon>Rhabditida</taxon>
        <taxon>Tylenchina</taxon>
        <taxon>Tylenchomorpha</taxon>
        <taxon>Sphaerularioidea</taxon>
        <taxon>Anguinidae</taxon>
        <taxon>Anguininae</taxon>
        <taxon>Ditylenchus</taxon>
    </lineage>
</organism>
<dbReference type="GO" id="GO:0016020">
    <property type="term" value="C:membrane"/>
    <property type="evidence" value="ECO:0007669"/>
    <property type="project" value="InterPro"/>
</dbReference>
<protein>
    <submittedName>
        <fullName evidence="1">Neurotransmitter-gated ion-channel ligand binding domain-containing protein</fullName>
    </submittedName>
</protein>
<dbReference type="SUPFAM" id="SSF63712">
    <property type="entry name" value="Nicotinic receptor ligand binding domain-like"/>
    <property type="match status" value="1"/>
</dbReference>
<dbReference type="AlphaFoldDB" id="A0AAD4MZI9"/>
<dbReference type="EMBL" id="JAKKPZ010000031">
    <property type="protein sequence ID" value="KAI1709352.1"/>
    <property type="molecule type" value="Genomic_DNA"/>
</dbReference>